<evidence type="ECO:0000256" key="7">
    <source>
        <dbReference type="SAM" id="Phobius"/>
    </source>
</evidence>
<dbReference type="Proteomes" id="UP001221302">
    <property type="component" value="Unassembled WGS sequence"/>
</dbReference>
<dbReference type="PRINTS" id="PR00344">
    <property type="entry name" value="BCTRLSENSOR"/>
</dbReference>
<dbReference type="Gene3D" id="3.30.565.10">
    <property type="entry name" value="Histidine kinase-like ATPase, C-terminal domain"/>
    <property type="match status" value="2"/>
</dbReference>
<dbReference type="Pfam" id="PF00672">
    <property type="entry name" value="HAMP"/>
    <property type="match status" value="1"/>
</dbReference>
<dbReference type="PROSITE" id="PS50885">
    <property type="entry name" value="HAMP"/>
    <property type="match status" value="1"/>
</dbReference>
<dbReference type="GO" id="GO:0000155">
    <property type="term" value="F:phosphorelay sensor kinase activity"/>
    <property type="evidence" value="ECO:0007669"/>
    <property type="project" value="InterPro"/>
</dbReference>
<dbReference type="PROSITE" id="PS50109">
    <property type="entry name" value="HIS_KIN"/>
    <property type="match status" value="1"/>
</dbReference>
<evidence type="ECO:0000256" key="3">
    <source>
        <dbReference type="ARBA" id="ARBA00012438"/>
    </source>
</evidence>
<accession>A0AAE3TCR5</accession>
<evidence type="ECO:0000259" key="8">
    <source>
        <dbReference type="PROSITE" id="PS50109"/>
    </source>
</evidence>
<keyword evidence="7" id="KW-0812">Transmembrane</keyword>
<evidence type="ECO:0000256" key="6">
    <source>
        <dbReference type="ARBA" id="ARBA00022777"/>
    </source>
</evidence>
<evidence type="ECO:0000313" key="11">
    <source>
        <dbReference type="Proteomes" id="UP001221302"/>
    </source>
</evidence>
<dbReference type="RefSeq" id="WP_321535483.1">
    <property type="nucleotide sequence ID" value="NZ_JARGDL010000006.1"/>
</dbReference>
<protein>
    <recommendedName>
        <fullName evidence="3">histidine kinase</fullName>
        <ecNumber evidence="3">2.7.13.3</ecNumber>
    </recommendedName>
</protein>
<dbReference type="GO" id="GO:0016020">
    <property type="term" value="C:membrane"/>
    <property type="evidence" value="ECO:0007669"/>
    <property type="project" value="UniProtKB-SubCell"/>
</dbReference>
<keyword evidence="7" id="KW-0472">Membrane</keyword>
<dbReference type="EC" id="2.7.13.3" evidence="3"/>
<dbReference type="InterPro" id="IPR005467">
    <property type="entry name" value="His_kinase_dom"/>
</dbReference>
<keyword evidence="11" id="KW-1185">Reference proteome</keyword>
<feature type="domain" description="HAMP" evidence="9">
    <location>
        <begin position="215"/>
        <end position="267"/>
    </location>
</feature>
<dbReference type="PANTHER" id="PTHR43065">
    <property type="entry name" value="SENSOR HISTIDINE KINASE"/>
    <property type="match status" value="1"/>
</dbReference>
<keyword evidence="6" id="KW-0418">Kinase</keyword>
<comment type="subcellular location">
    <subcellularLocation>
        <location evidence="2">Membrane</location>
    </subcellularLocation>
</comment>
<feature type="transmembrane region" description="Helical" evidence="7">
    <location>
        <begin position="9"/>
        <end position="27"/>
    </location>
</feature>
<keyword evidence="10" id="KW-0547">Nucleotide-binding</keyword>
<dbReference type="GO" id="GO:0005524">
    <property type="term" value="F:ATP binding"/>
    <property type="evidence" value="ECO:0007669"/>
    <property type="project" value="UniProtKB-KW"/>
</dbReference>
<dbReference type="InterPro" id="IPR004358">
    <property type="entry name" value="Sig_transdc_His_kin-like_C"/>
</dbReference>
<keyword evidence="7" id="KW-1133">Transmembrane helix</keyword>
<dbReference type="SUPFAM" id="SSF47384">
    <property type="entry name" value="Homodimeric domain of signal transducing histidine kinase"/>
    <property type="match status" value="1"/>
</dbReference>
<dbReference type="InterPro" id="IPR003661">
    <property type="entry name" value="HisK_dim/P_dom"/>
</dbReference>
<keyword evidence="10" id="KW-0067">ATP-binding</keyword>
<comment type="caution">
    <text evidence="10">The sequence shown here is derived from an EMBL/GenBank/DDBJ whole genome shotgun (WGS) entry which is preliminary data.</text>
</comment>
<organism evidence="10 11">
    <name type="scientific">Stygiobacter electus</name>
    <dbReference type="NCBI Taxonomy" id="3032292"/>
    <lineage>
        <taxon>Bacteria</taxon>
        <taxon>Pseudomonadati</taxon>
        <taxon>Ignavibacteriota</taxon>
        <taxon>Ignavibacteria</taxon>
        <taxon>Ignavibacteriales</taxon>
        <taxon>Melioribacteraceae</taxon>
        <taxon>Stygiobacter</taxon>
    </lineage>
</organism>
<dbReference type="Pfam" id="PF02518">
    <property type="entry name" value="HATPase_c"/>
    <property type="match status" value="1"/>
</dbReference>
<evidence type="ECO:0000256" key="5">
    <source>
        <dbReference type="ARBA" id="ARBA00022679"/>
    </source>
</evidence>
<name>A0AAE3TCR5_9BACT</name>
<dbReference type="InterPro" id="IPR003660">
    <property type="entry name" value="HAMP_dom"/>
</dbReference>
<feature type="transmembrane region" description="Helical" evidence="7">
    <location>
        <begin position="194"/>
        <end position="213"/>
    </location>
</feature>
<dbReference type="CDD" id="cd00082">
    <property type="entry name" value="HisKA"/>
    <property type="match status" value="1"/>
</dbReference>
<dbReference type="EMBL" id="JARGDL010000006">
    <property type="protein sequence ID" value="MDF1611716.1"/>
    <property type="molecule type" value="Genomic_DNA"/>
</dbReference>
<dbReference type="PANTHER" id="PTHR43065:SF42">
    <property type="entry name" value="TWO-COMPONENT SENSOR PPRA"/>
    <property type="match status" value="1"/>
</dbReference>
<reference evidence="10" key="1">
    <citation type="submission" date="2023-03" db="EMBL/GenBank/DDBJ databases">
        <title>Stygiobacter electus gen. nov., sp. nov., facultatively anaerobic thermotolerant bacterium of the class Ignavibacteria from a well of Yessentuki mineral water deposit.</title>
        <authorList>
            <person name="Podosokorskaya O.A."/>
            <person name="Elcheninov A.G."/>
            <person name="Petrova N.F."/>
            <person name="Zavarzina D.G."/>
            <person name="Kublanov I.V."/>
            <person name="Merkel A.Y."/>
        </authorList>
    </citation>
    <scope>NUCLEOTIDE SEQUENCE</scope>
    <source>
        <strain evidence="10">09-Me</strain>
    </source>
</reference>
<dbReference type="Gene3D" id="1.10.8.500">
    <property type="entry name" value="HAMP domain in histidine kinase"/>
    <property type="match status" value="1"/>
</dbReference>
<evidence type="ECO:0000256" key="4">
    <source>
        <dbReference type="ARBA" id="ARBA00022553"/>
    </source>
</evidence>
<proteinExistence type="predicted"/>
<dbReference type="InterPro" id="IPR036097">
    <property type="entry name" value="HisK_dim/P_sf"/>
</dbReference>
<dbReference type="Gene3D" id="3.30.450.290">
    <property type="match status" value="1"/>
</dbReference>
<dbReference type="InterPro" id="IPR036890">
    <property type="entry name" value="HATPase_C_sf"/>
</dbReference>
<gene>
    <name evidence="10" type="ORF">P0M35_06115</name>
</gene>
<dbReference type="Pfam" id="PF00512">
    <property type="entry name" value="HisKA"/>
    <property type="match status" value="1"/>
</dbReference>
<keyword evidence="5" id="KW-0808">Transferase</keyword>
<feature type="domain" description="Histidine kinase" evidence="8">
    <location>
        <begin position="284"/>
        <end position="619"/>
    </location>
</feature>
<evidence type="ECO:0000256" key="2">
    <source>
        <dbReference type="ARBA" id="ARBA00004370"/>
    </source>
</evidence>
<evidence type="ECO:0000259" key="9">
    <source>
        <dbReference type="PROSITE" id="PS50885"/>
    </source>
</evidence>
<dbReference type="Gene3D" id="1.10.287.130">
    <property type="match status" value="1"/>
</dbReference>
<dbReference type="InterPro" id="IPR003594">
    <property type="entry name" value="HATPase_dom"/>
</dbReference>
<evidence type="ECO:0000313" key="10">
    <source>
        <dbReference type="EMBL" id="MDF1611716.1"/>
    </source>
</evidence>
<sequence length="623" mass="69115">MFNKISSKLILVVSLTAVLIIGIYSYLNIKNQTAVLLSEVERHANQLSEMMKNSTEDLMMRNDREKIQLLIEKIGKDPTINSIRLLNKEGEIIYSSVKSDIGMMLDKKAESCFACHAENKPLEKLPINNRTRFFSLHSDSSKILGIINPIDNKPSCYQASCHAHSEKSTVLGVLDVTISLKEVEKQILHNEIQGIIFSLIAIISIGLIIGLTIKKYVDNPVKELVKATEQIAIGNLTYKVKELGKDELGELAKAFNEMSQKIDETNRQLFQSSKMASLGQLAAGVAHEINNPLTGVLTYSSYLLKRTNDNPQLQEDLNVIVRETLRSREIVKGLLDFARQSTPKKIPIDVNEIINRAISVVSNQLKINKISLEKNLSPNLPRIIADANQIQQVIINLIVNSIDAINNNGKIKISTSALNLPPKGIIHIKKAVCNKNHNLIDTQHKIGGKNSIKLKIKTATNEGFVNLDPIYGKDRHYFGLNIKHGDVLNISCPTCDSSLIDKNSKCPICGGPVYKITIPNQGFLEGCASFKVDWQRWSYIDQIGEIKFVEIVIEDTGCGIPPENLNKIFEPFFTTKGQKGTGLGLSVIWGIVDNHNGTINVHSEVGKGTSFTIRLPENGEILS</sequence>
<comment type="catalytic activity">
    <reaction evidence="1">
        <text>ATP + protein L-histidine = ADP + protein N-phospho-L-histidine.</text>
        <dbReference type="EC" id="2.7.13.3"/>
    </reaction>
</comment>
<dbReference type="AlphaFoldDB" id="A0AAE3TCR5"/>
<keyword evidence="4" id="KW-0597">Phosphoprotein</keyword>
<dbReference type="SMART" id="SM00388">
    <property type="entry name" value="HisKA"/>
    <property type="match status" value="1"/>
</dbReference>
<dbReference type="SMART" id="SM00304">
    <property type="entry name" value="HAMP"/>
    <property type="match status" value="1"/>
</dbReference>
<evidence type="ECO:0000256" key="1">
    <source>
        <dbReference type="ARBA" id="ARBA00000085"/>
    </source>
</evidence>
<dbReference type="SMART" id="SM00387">
    <property type="entry name" value="HATPase_c"/>
    <property type="match status" value="1"/>
</dbReference>
<dbReference type="SUPFAM" id="SSF55874">
    <property type="entry name" value="ATPase domain of HSP90 chaperone/DNA topoisomerase II/histidine kinase"/>
    <property type="match status" value="2"/>
</dbReference>
<dbReference type="CDD" id="cd06225">
    <property type="entry name" value="HAMP"/>
    <property type="match status" value="1"/>
</dbReference>
<dbReference type="SUPFAM" id="SSF158472">
    <property type="entry name" value="HAMP domain-like"/>
    <property type="match status" value="1"/>
</dbReference>